<comment type="catalytic activity">
    <reaction evidence="1">
        <text>ATP + protein L-histidine = ADP + protein N-phospho-L-histidine.</text>
        <dbReference type="EC" id="2.7.13.3"/>
    </reaction>
</comment>
<organism evidence="11 12">
    <name type="scientific">Candidatus Raymondbacteria bacterium RIFOXYD12_FULL_49_13</name>
    <dbReference type="NCBI Taxonomy" id="1817890"/>
    <lineage>
        <taxon>Bacteria</taxon>
        <taxon>Raymondiibacteriota</taxon>
    </lineage>
</organism>
<dbReference type="InterPro" id="IPR004358">
    <property type="entry name" value="Sig_transdc_His_kin-like_C"/>
</dbReference>
<evidence type="ECO:0000256" key="8">
    <source>
        <dbReference type="ARBA" id="ARBA00023012"/>
    </source>
</evidence>
<dbReference type="Pfam" id="PF16927">
    <property type="entry name" value="HisKA_7TM"/>
    <property type="match status" value="1"/>
</dbReference>
<keyword evidence="7" id="KW-0067">ATP-binding</keyword>
<evidence type="ECO:0000256" key="5">
    <source>
        <dbReference type="ARBA" id="ARBA00022741"/>
    </source>
</evidence>
<dbReference type="SUPFAM" id="SSF47384">
    <property type="entry name" value="Homodimeric domain of signal transducing histidine kinase"/>
    <property type="match status" value="1"/>
</dbReference>
<keyword evidence="6" id="KW-0418">Kinase</keyword>
<dbReference type="Proteomes" id="UP000179243">
    <property type="component" value="Unassembled WGS sequence"/>
</dbReference>
<dbReference type="EC" id="2.7.13.3" evidence="2"/>
<dbReference type="InterPro" id="IPR029016">
    <property type="entry name" value="GAF-like_dom_sf"/>
</dbReference>
<feature type="transmembrane region" description="Helical" evidence="9">
    <location>
        <begin position="69"/>
        <end position="86"/>
    </location>
</feature>
<dbReference type="SUPFAM" id="SSF55874">
    <property type="entry name" value="ATPase domain of HSP90 chaperone/DNA topoisomerase II/histidine kinase"/>
    <property type="match status" value="1"/>
</dbReference>
<feature type="transmembrane region" description="Helical" evidence="9">
    <location>
        <begin position="141"/>
        <end position="161"/>
    </location>
</feature>
<keyword evidence="9" id="KW-1133">Transmembrane helix</keyword>
<feature type="transmembrane region" description="Helical" evidence="9">
    <location>
        <begin position="231"/>
        <end position="258"/>
    </location>
</feature>
<evidence type="ECO:0000259" key="10">
    <source>
        <dbReference type="PROSITE" id="PS50109"/>
    </source>
</evidence>
<reference evidence="11 12" key="1">
    <citation type="journal article" date="2016" name="Nat. Commun.">
        <title>Thousands of microbial genomes shed light on interconnected biogeochemical processes in an aquifer system.</title>
        <authorList>
            <person name="Anantharaman K."/>
            <person name="Brown C.T."/>
            <person name="Hug L.A."/>
            <person name="Sharon I."/>
            <person name="Castelle C.J."/>
            <person name="Probst A.J."/>
            <person name="Thomas B.C."/>
            <person name="Singh A."/>
            <person name="Wilkins M.J."/>
            <person name="Karaoz U."/>
            <person name="Brodie E.L."/>
            <person name="Williams K.H."/>
            <person name="Hubbard S.S."/>
            <person name="Banfield J.F."/>
        </authorList>
    </citation>
    <scope>NUCLEOTIDE SEQUENCE [LARGE SCALE GENOMIC DNA]</scope>
</reference>
<dbReference type="Pfam" id="PF00512">
    <property type="entry name" value="HisKA"/>
    <property type="match status" value="1"/>
</dbReference>
<dbReference type="InterPro" id="IPR036890">
    <property type="entry name" value="HATPase_C_sf"/>
</dbReference>
<keyword evidence="8" id="KW-0902">Two-component regulatory system</keyword>
<gene>
    <name evidence="11" type="ORF">A2519_05560</name>
</gene>
<evidence type="ECO:0000256" key="7">
    <source>
        <dbReference type="ARBA" id="ARBA00022840"/>
    </source>
</evidence>
<sequence length="695" mass="76882">MTSYYGVVPLLAALFNVVTAVIVFRRDAVFKINRRFSYLCVALAVWNAGYFAESWYAGDVAGRLFWSKISHAAGLLASSIALHFIGRFTRTLQARRPPVLAVSYALSGLVCLTLFFTPWVIRSVLPYKYGFHAAWGALYSAYLAVLVFNYMLLFFLLLRAMRTTSLHIERNRLRYILYGSLIVVCTSLTNFLPALGYGVHTLGNLGSLLFMVLVLFGIYKHRLMNLRLAIAKYLLLALFWVLIGAAYSAIVFVIARAWPVPLRDEHPLLFNFLVIGLFVVVFQMGLRYVLPRIEGLVYPLKSDLRRLLERLDEEMLKSYDAKSAVNVLLSVTFNAITVPSAGVYLKERRSGRFELAGALGAGNSALGRGFDASSVLAWCLDAVIREEVRRDLALENFGSFARETMEELVAEMDRLHVEVAVPLIADTESVGLLCFGKKRFGGVYDMDDVGALKLLAGRTASAIANIAAISRLREKENLALIGEMTASIAHEIKNPLGVIKGAADTLLLNAADDKTRKFSGMVVDESARLDRIVRQFLQFARPAEAALSAMDCAASSRRCCELFLAEDARNRFSIRVTGAETPLIARADPDFFKQIFFNLAKNSREARSDGEFVVSFEENAASLTIVFSDNCGGMPEETAERVFDPFFTTKTDGTGLGMAIVKKLVSLMGGVVSVHARAGQGTDIRVSLKREGERQ</sequence>
<dbReference type="PANTHER" id="PTHR43065:SF10">
    <property type="entry name" value="PEROXIDE STRESS-ACTIVATED HISTIDINE KINASE MAK3"/>
    <property type="match status" value="1"/>
</dbReference>
<dbReference type="GO" id="GO:0005524">
    <property type="term" value="F:ATP binding"/>
    <property type="evidence" value="ECO:0007669"/>
    <property type="project" value="UniProtKB-KW"/>
</dbReference>
<evidence type="ECO:0000313" key="12">
    <source>
        <dbReference type="Proteomes" id="UP000179243"/>
    </source>
</evidence>
<evidence type="ECO:0000256" key="1">
    <source>
        <dbReference type="ARBA" id="ARBA00000085"/>
    </source>
</evidence>
<dbReference type="InterPro" id="IPR003594">
    <property type="entry name" value="HATPase_dom"/>
</dbReference>
<dbReference type="GO" id="GO:0000155">
    <property type="term" value="F:phosphorelay sensor kinase activity"/>
    <property type="evidence" value="ECO:0007669"/>
    <property type="project" value="InterPro"/>
</dbReference>
<feature type="transmembrane region" description="Helical" evidence="9">
    <location>
        <begin position="201"/>
        <end position="219"/>
    </location>
</feature>
<dbReference type="InterPro" id="IPR031621">
    <property type="entry name" value="HisKA_7TM"/>
</dbReference>
<keyword evidence="9" id="KW-0812">Transmembrane</keyword>
<protein>
    <recommendedName>
        <fullName evidence="2">histidine kinase</fullName>
        <ecNumber evidence="2">2.7.13.3</ecNumber>
    </recommendedName>
</protein>
<evidence type="ECO:0000256" key="9">
    <source>
        <dbReference type="SAM" id="Phobius"/>
    </source>
</evidence>
<feature type="transmembrane region" description="Helical" evidence="9">
    <location>
        <begin position="324"/>
        <end position="345"/>
    </location>
</feature>
<comment type="caution">
    <text evidence="11">The sequence shown here is derived from an EMBL/GenBank/DDBJ whole genome shotgun (WGS) entry which is preliminary data.</text>
</comment>
<dbReference type="SUPFAM" id="SSF55781">
    <property type="entry name" value="GAF domain-like"/>
    <property type="match status" value="1"/>
</dbReference>
<evidence type="ECO:0000256" key="3">
    <source>
        <dbReference type="ARBA" id="ARBA00022553"/>
    </source>
</evidence>
<dbReference type="InterPro" id="IPR003661">
    <property type="entry name" value="HisK_dim/P_dom"/>
</dbReference>
<keyword evidence="3" id="KW-0597">Phosphoprotein</keyword>
<dbReference type="AlphaFoldDB" id="A0A1F7F5J2"/>
<dbReference type="Gene3D" id="1.10.287.130">
    <property type="match status" value="1"/>
</dbReference>
<dbReference type="PANTHER" id="PTHR43065">
    <property type="entry name" value="SENSOR HISTIDINE KINASE"/>
    <property type="match status" value="1"/>
</dbReference>
<dbReference type="PROSITE" id="PS50109">
    <property type="entry name" value="HIS_KIN"/>
    <property type="match status" value="1"/>
</dbReference>
<accession>A0A1F7F5J2</accession>
<dbReference type="EMBL" id="MFYX01000116">
    <property type="protein sequence ID" value="OGK01909.1"/>
    <property type="molecule type" value="Genomic_DNA"/>
</dbReference>
<name>A0A1F7F5J2_UNCRA</name>
<evidence type="ECO:0000256" key="6">
    <source>
        <dbReference type="ARBA" id="ARBA00022777"/>
    </source>
</evidence>
<feature type="transmembrane region" description="Helical" evidence="9">
    <location>
        <begin position="6"/>
        <end position="24"/>
    </location>
</feature>
<dbReference type="InterPro" id="IPR005467">
    <property type="entry name" value="His_kinase_dom"/>
</dbReference>
<proteinExistence type="predicted"/>
<evidence type="ECO:0000256" key="4">
    <source>
        <dbReference type="ARBA" id="ARBA00022679"/>
    </source>
</evidence>
<feature type="transmembrane region" description="Helical" evidence="9">
    <location>
        <begin position="98"/>
        <end position="121"/>
    </location>
</feature>
<feature type="transmembrane region" description="Helical" evidence="9">
    <location>
        <begin position="36"/>
        <end position="57"/>
    </location>
</feature>
<feature type="transmembrane region" description="Helical" evidence="9">
    <location>
        <begin position="270"/>
        <end position="290"/>
    </location>
</feature>
<dbReference type="SMART" id="SM00387">
    <property type="entry name" value="HATPase_c"/>
    <property type="match status" value="1"/>
</dbReference>
<dbReference type="PRINTS" id="PR00344">
    <property type="entry name" value="BCTRLSENSOR"/>
</dbReference>
<dbReference type="Gene3D" id="3.30.565.10">
    <property type="entry name" value="Histidine kinase-like ATPase, C-terminal domain"/>
    <property type="match status" value="1"/>
</dbReference>
<keyword evidence="9" id="KW-0472">Membrane</keyword>
<keyword evidence="4" id="KW-0808">Transferase</keyword>
<dbReference type="InterPro" id="IPR036097">
    <property type="entry name" value="HisK_dim/P_sf"/>
</dbReference>
<dbReference type="Pfam" id="PF02518">
    <property type="entry name" value="HATPase_c"/>
    <property type="match status" value="1"/>
</dbReference>
<feature type="transmembrane region" description="Helical" evidence="9">
    <location>
        <begin position="173"/>
        <end position="195"/>
    </location>
</feature>
<dbReference type="Gene3D" id="3.30.450.40">
    <property type="match status" value="1"/>
</dbReference>
<dbReference type="SMART" id="SM00388">
    <property type="entry name" value="HisKA"/>
    <property type="match status" value="1"/>
</dbReference>
<evidence type="ECO:0000256" key="2">
    <source>
        <dbReference type="ARBA" id="ARBA00012438"/>
    </source>
</evidence>
<dbReference type="CDD" id="cd00082">
    <property type="entry name" value="HisKA"/>
    <property type="match status" value="1"/>
</dbReference>
<feature type="domain" description="Histidine kinase" evidence="10">
    <location>
        <begin position="487"/>
        <end position="692"/>
    </location>
</feature>
<keyword evidence="5" id="KW-0547">Nucleotide-binding</keyword>
<evidence type="ECO:0000313" key="11">
    <source>
        <dbReference type="EMBL" id="OGK01909.1"/>
    </source>
</evidence>